<dbReference type="Gene3D" id="1.20.1290.10">
    <property type="entry name" value="AhpD-like"/>
    <property type="match status" value="1"/>
</dbReference>
<reference evidence="2" key="1">
    <citation type="submission" date="2021-01" db="EMBL/GenBank/DDBJ databases">
        <title>Genome sequence of strain Noviherbaspirillum sp. DKR-6.</title>
        <authorList>
            <person name="Chaudhary D.K."/>
        </authorList>
    </citation>
    <scope>NUCLEOTIDE SEQUENCE</scope>
    <source>
        <strain evidence="2">DKR-6</strain>
    </source>
</reference>
<keyword evidence="3" id="KW-1185">Reference proteome</keyword>
<evidence type="ECO:0000256" key="1">
    <source>
        <dbReference type="SAM" id="SignalP"/>
    </source>
</evidence>
<dbReference type="AlphaFoldDB" id="A0A934SWR7"/>
<dbReference type="RefSeq" id="WP_200596850.1">
    <property type="nucleotide sequence ID" value="NZ_JAEPBG010000016.1"/>
</dbReference>
<dbReference type="InterPro" id="IPR029032">
    <property type="entry name" value="AhpD-like"/>
</dbReference>
<feature type="signal peptide" evidence="1">
    <location>
        <begin position="1"/>
        <end position="21"/>
    </location>
</feature>
<sequence>MKKFAACALALASLFSIAAHASDRLPTIPPDQYNEEQKKAAEEFMAARKTPVFGPFEPLMYSPQVMSQARATGDYLRYHSSIGNTLSELVILITAREWSQDYEWYVHYPIALKAGIKKDVADAISDGRRPTGMSEDEEIIYDFSTELHKNKRVSDRTFERAEKRFGKHGVVDLTGINAYYTLLAMQMNVAQYQSPKDAKRLVRFPE</sequence>
<accession>A0A934SWR7</accession>
<name>A0A934SWR7_9BURK</name>
<evidence type="ECO:0000313" key="3">
    <source>
        <dbReference type="Proteomes" id="UP000622890"/>
    </source>
</evidence>
<gene>
    <name evidence="2" type="ORF">JJB74_25540</name>
</gene>
<dbReference type="Proteomes" id="UP000622890">
    <property type="component" value="Unassembled WGS sequence"/>
</dbReference>
<dbReference type="PANTHER" id="PTHR34846">
    <property type="entry name" value="4-CARBOXYMUCONOLACTONE DECARBOXYLASE FAMILY PROTEIN (AFU_ORTHOLOGUE AFUA_6G11590)"/>
    <property type="match status" value="1"/>
</dbReference>
<evidence type="ECO:0000313" key="2">
    <source>
        <dbReference type="EMBL" id="MBK4738000.1"/>
    </source>
</evidence>
<organism evidence="2 3">
    <name type="scientific">Noviherbaspirillum pedocola</name>
    <dbReference type="NCBI Taxonomy" id="2801341"/>
    <lineage>
        <taxon>Bacteria</taxon>
        <taxon>Pseudomonadati</taxon>
        <taxon>Pseudomonadota</taxon>
        <taxon>Betaproteobacteria</taxon>
        <taxon>Burkholderiales</taxon>
        <taxon>Oxalobacteraceae</taxon>
        <taxon>Noviherbaspirillum</taxon>
    </lineage>
</organism>
<protein>
    <submittedName>
        <fullName evidence="2">Carboxymuconolactone decarboxylase family protein</fullName>
    </submittedName>
</protein>
<dbReference type="EMBL" id="JAEPBG010000016">
    <property type="protein sequence ID" value="MBK4738000.1"/>
    <property type="molecule type" value="Genomic_DNA"/>
</dbReference>
<proteinExistence type="predicted"/>
<comment type="caution">
    <text evidence="2">The sequence shown here is derived from an EMBL/GenBank/DDBJ whole genome shotgun (WGS) entry which is preliminary data.</text>
</comment>
<keyword evidence="1" id="KW-0732">Signal</keyword>
<dbReference type="PANTHER" id="PTHR34846:SF11">
    <property type="entry name" value="4-CARBOXYMUCONOLACTONE DECARBOXYLASE FAMILY PROTEIN (AFU_ORTHOLOGUE AFUA_6G11590)"/>
    <property type="match status" value="1"/>
</dbReference>
<feature type="chain" id="PRO_5037135907" evidence="1">
    <location>
        <begin position="22"/>
        <end position="206"/>
    </location>
</feature>
<dbReference type="SUPFAM" id="SSF69118">
    <property type="entry name" value="AhpD-like"/>
    <property type="match status" value="1"/>
</dbReference>